<feature type="compositionally biased region" description="Polar residues" evidence="9">
    <location>
        <begin position="1"/>
        <end position="46"/>
    </location>
</feature>
<evidence type="ECO:0000259" key="10">
    <source>
        <dbReference type="PROSITE" id="PS51434"/>
    </source>
</evidence>
<dbReference type="PANTHER" id="PTHR23198">
    <property type="entry name" value="NUCLEOPORIN"/>
    <property type="match status" value="1"/>
</dbReference>
<dbReference type="GO" id="GO:0034398">
    <property type="term" value="P:telomere tethering at nuclear periphery"/>
    <property type="evidence" value="ECO:0007669"/>
    <property type="project" value="TreeGrafter"/>
</dbReference>
<feature type="region of interest" description="Disordered" evidence="9">
    <location>
        <begin position="360"/>
        <end position="450"/>
    </location>
</feature>
<dbReference type="InterPro" id="IPR037665">
    <property type="entry name" value="Nucleoporin_S59-like"/>
</dbReference>
<dbReference type="SUPFAM" id="SSF82215">
    <property type="entry name" value="C-terminal autoproteolytic domain of nucleoporin nup98"/>
    <property type="match status" value="1"/>
</dbReference>
<evidence type="ECO:0000256" key="2">
    <source>
        <dbReference type="ARBA" id="ARBA00008926"/>
    </source>
</evidence>
<keyword evidence="4" id="KW-0509">mRNA transport</keyword>
<feature type="compositionally biased region" description="Low complexity" evidence="9">
    <location>
        <begin position="411"/>
        <end position="436"/>
    </location>
</feature>
<dbReference type="Pfam" id="PF21240">
    <property type="entry name" value="Nup98_GLEBS"/>
    <property type="match status" value="1"/>
</dbReference>
<organism evidence="11 12">
    <name type="scientific">Nosema bombycis (strain CQ1 / CVCC 102059)</name>
    <name type="common">Microsporidian parasite</name>
    <name type="synonym">Pebrine of silkworm</name>
    <dbReference type="NCBI Taxonomy" id="578461"/>
    <lineage>
        <taxon>Eukaryota</taxon>
        <taxon>Fungi</taxon>
        <taxon>Fungi incertae sedis</taxon>
        <taxon>Microsporidia</taxon>
        <taxon>Nosematidae</taxon>
        <taxon>Nosema</taxon>
    </lineage>
</organism>
<dbReference type="PROSITE" id="PS51434">
    <property type="entry name" value="NUP_C"/>
    <property type="match status" value="1"/>
</dbReference>
<reference evidence="11 12" key="1">
    <citation type="journal article" date="2013" name="BMC Genomics">
        <title>Comparative genomics of parasitic silkworm microsporidia reveal an association between genome expansion and host adaptation.</title>
        <authorList>
            <person name="Pan G."/>
            <person name="Xu J."/>
            <person name="Li T."/>
            <person name="Xia Q."/>
            <person name="Liu S.L."/>
            <person name="Zhang G."/>
            <person name="Li S."/>
            <person name="Li C."/>
            <person name="Liu H."/>
            <person name="Yang L."/>
            <person name="Liu T."/>
            <person name="Zhang X."/>
            <person name="Wu Z."/>
            <person name="Fan W."/>
            <person name="Dang X."/>
            <person name="Xiang H."/>
            <person name="Tao M."/>
            <person name="Li Y."/>
            <person name="Hu J."/>
            <person name="Li Z."/>
            <person name="Lin L."/>
            <person name="Luo J."/>
            <person name="Geng L."/>
            <person name="Wang L."/>
            <person name="Long M."/>
            <person name="Wan Y."/>
            <person name="He N."/>
            <person name="Zhang Z."/>
            <person name="Lu C."/>
            <person name="Keeling P.J."/>
            <person name="Wang J."/>
            <person name="Xiang Z."/>
            <person name="Zhou Z."/>
        </authorList>
    </citation>
    <scope>NUCLEOTIDE SEQUENCE [LARGE SCALE GENOMIC DNA]</scope>
    <source>
        <strain evidence="12">CQ1 / CVCC 102059</strain>
    </source>
</reference>
<comment type="similarity">
    <text evidence="2">Belongs to the nucleoporin GLFG family.</text>
</comment>
<evidence type="ECO:0000256" key="1">
    <source>
        <dbReference type="ARBA" id="ARBA00004567"/>
    </source>
</evidence>
<feature type="domain" description="Peptidase S59" evidence="10">
    <location>
        <begin position="532"/>
        <end position="676"/>
    </location>
</feature>
<evidence type="ECO:0000256" key="4">
    <source>
        <dbReference type="ARBA" id="ARBA00022816"/>
    </source>
</evidence>
<gene>
    <name evidence="11" type="primary">NUP98</name>
    <name evidence="11" type="ORF">NBO_930g0001</name>
</gene>
<dbReference type="PANTHER" id="PTHR23198:SF6">
    <property type="entry name" value="NUCLEAR PORE COMPLEX PROTEIN NUP98-NUP96"/>
    <property type="match status" value="1"/>
</dbReference>
<feature type="compositionally biased region" description="Low complexity" evidence="9">
    <location>
        <begin position="360"/>
        <end position="374"/>
    </location>
</feature>
<evidence type="ECO:0000256" key="7">
    <source>
        <dbReference type="ARBA" id="ARBA00023132"/>
    </source>
</evidence>
<evidence type="ECO:0000256" key="8">
    <source>
        <dbReference type="ARBA" id="ARBA00023242"/>
    </source>
</evidence>
<keyword evidence="7" id="KW-0906">Nuclear pore complex</keyword>
<dbReference type="GO" id="GO:0051028">
    <property type="term" value="P:mRNA transport"/>
    <property type="evidence" value="ECO:0007669"/>
    <property type="project" value="UniProtKB-KW"/>
</dbReference>
<dbReference type="GO" id="GO:0006405">
    <property type="term" value="P:RNA export from nucleus"/>
    <property type="evidence" value="ECO:0007669"/>
    <property type="project" value="TreeGrafter"/>
</dbReference>
<feature type="compositionally biased region" description="Polar residues" evidence="9">
    <location>
        <begin position="72"/>
        <end position="85"/>
    </location>
</feature>
<dbReference type="Pfam" id="PF04096">
    <property type="entry name" value="Nucleoporin2"/>
    <property type="match status" value="1"/>
</dbReference>
<evidence type="ECO:0000256" key="3">
    <source>
        <dbReference type="ARBA" id="ARBA00022448"/>
    </source>
</evidence>
<keyword evidence="6" id="KW-0811">Translocation</keyword>
<feature type="compositionally biased region" description="Low complexity" evidence="9">
    <location>
        <begin position="122"/>
        <end position="140"/>
    </location>
</feature>
<evidence type="ECO:0000256" key="9">
    <source>
        <dbReference type="SAM" id="MobiDB-lite"/>
    </source>
</evidence>
<dbReference type="AlphaFoldDB" id="R0MCC4"/>
<dbReference type="HOGENOM" id="CLU_417429_0_0_1"/>
<evidence type="ECO:0000313" key="12">
    <source>
        <dbReference type="Proteomes" id="UP000016927"/>
    </source>
</evidence>
<keyword evidence="3" id="KW-0813">Transport</keyword>
<feature type="region of interest" description="Disordered" evidence="9">
    <location>
        <begin position="152"/>
        <end position="195"/>
    </location>
</feature>
<feature type="compositionally biased region" description="Low complexity" evidence="9">
    <location>
        <begin position="47"/>
        <end position="71"/>
    </location>
</feature>
<keyword evidence="5" id="KW-0653">Protein transport</keyword>
<proteinExistence type="inferred from homology"/>
<evidence type="ECO:0000256" key="6">
    <source>
        <dbReference type="ARBA" id="ARBA00023010"/>
    </source>
</evidence>
<evidence type="ECO:0000313" key="11">
    <source>
        <dbReference type="EMBL" id="EOB11700.1"/>
    </source>
</evidence>
<dbReference type="OrthoDB" id="3797628at2759"/>
<keyword evidence="8" id="KW-0539">Nucleus</keyword>
<dbReference type="GO" id="GO:0044614">
    <property type="term" value="C:nuclear pore cytoplasmic filaments"/>
    <property type="evidence" value="ECO:0007669"/>
    <property type="project" value="TreeGrafter"/>
</dbReference>
<dbReference type="GO" id="GO:0006606">
    <property type="term" value="P:protein import into nucleus"/>
    <property type="evidence" value="ECO:0007669"/>
    <property type="project" value="TreeGrafter"/>
</dbReference>
<dbReference type="EMBL" id="KB909837">
    <property type="protein sequence ID" value="EOB11700.1"/>
    <property type="molecule type" value="Genomic_DNA"/>
</dbReference>
<dbReference type="OMA" id="DITAMNC"/>
<dbReference type="GO" id="GO:0008139">
    <property type="term" value="F:nuclear localization sequence binding"/>
    <property type="evidence" value="ECO:0007669"/>
    <property type="project" value="TreeGrafter"/>
</dbReference>
<name>R0MCC4_NOSB1</name>
<dbReference type="GO" id="GO:0003723">
    <property type="term" value="F:RNA binding"/>
    <property type="evidence" value="ECO:0007669"/>
    <property type="project" value="TreeGrafter"/>
</dbReference>
<dbReference type="GO" id="GO:0017056">
    <property type="term" value="F:structural constituent of nuclear pore"/>
    <property type="evidence" value="ECO:0007669"/>
    <property type="project" value="InterPro"/>
</dbReference>
<sequence length="676" mass="71622">MNQNNNLSNIFKSGMFNNTPQKENTPSPFGSTNQNQNPFASSNIFQGGSNPLGGSNSLGGNNPLGGSNPLGTQNTTTPSFGQSSYFMPPKPQGSVFGSSTGVQSLPAPQSNTFGTPASSWGTTQTFGSTPTPTNTFGTSTAFGSTSAFGNTPTTTAFGSTPSTSFGSTPSTTFGSTPTSTFGSTPTSTFGTTPTSTFGSKPTMSFGSTPFSSGFQSNALSLGTLKNGTRDTPYQDTRVKDGIGTIEIKHINAMNEYARKSNDELRQEDYNLGRKAITSGGMGGITGTISGLGSTGGLVSTTGLGSTGAITGGLGNTGAITGLGTTSTNLGTANLSTSPFDSNRNIPGLGSSNLNSFSFNKLPSTQPPVTQQQSVFGSTPSTFQTGSSIFGSQPTTPTPSPFGTQPSTNPFGTPSTVPPTVLTPPSTTPSPFGTTPLNTQQPFAGSSLTSTPFTTSLQPVIPNMTTIPNMSTIHNMSTISNLTSPTIINNEDPFLLQDIKFEKVEKKKILPLNRVIPKPIFSDLIKKPLINLQYRPPKINHKKKIYTEPSVEEARHLKEIENLVIGFDGKGRIQYIDKVLGSEVTTTNIEDKISFMKNEILVSDPPGVGLNKRARVYVEGVYAFSKSQGDYIIGKAEKHPLKAIQERFVYELKEDPYKKFIDYNYDTGLYVYDVNHF</sequence>
<accession>R0MCC4</accession>
<feature type="compositionally biased region" description="Polar residues" evidence="9">
    <location>
        <begin position="375"/>
        <end position="410"/>
    </location>
</feature>
<dbReference type="Gene3D" id="3.30.1610.10">
    <property type="entry name" value="Peptidase S59, nucleoporin"/>
    <property type="match status" value="1"/>
</dbReference>
<evidence type="ECO:0000256" key="5">
    <source>
        <dbReference type="ARBA" id="ARBA00022927"/>
    </source>
</evidence>
<comment type="subcellular location">
    <subcellularLocation>
        <location evidence="1">Nucleus</location>
        <location evidence="1">Nuclear pore complex</location>
    </subcellularLocation>
</comment>
<feature type="region of interest" description="Disordered" evidence="9">
    <location>
        <begin position="1"/>
        <end position="140"/>
    </location>
</feature>
<dbReference type="InterPro" id="IPR007230">
    <property type="entry name" value="Nup98_auto-Pept-S59_dom"/>
</dbReference>
<dbReference type="GO" id="GO:0000973">
    <property type="term" value="P:post-transcriptional tethering of RNA polymerase II gene DNA at nuclear periphery"/>
    <property type="evidence" value="ECO:0007669"/>
    <property type="project" value="TreeGrafter"/>
</dbReference>
<dbReference type="Proteomes" id="UP000016927">
    <property type="component" value="Unassembled WGS sequence"/>
</dbReference>
<feature type="compositionally biased region" description="Polar residues" evidence="9">
    <location>
        <begin position="95"/>
        <end position="121"/>
    </location>
</feature>
<dbReference type="Gene3D" id="1.10.10.2360">
    <property type="match status" value="1"/>
</dbReference>
<dbReference type="STRING" id="578461.R0MCC4"/>
<dbReference type="InterPro" id="IPR036903">
    <property type="entry name" value="Nup98_auto-Pept-S59_dom_sf"/>
</dbReference>
<protein>
    <submittedName>
        <fullName evidence="11">Nuclear pore complex protein Nup98-Nup96</fullName>
    </submittedName>
</protein>
<keyword evidence="12" id="KW-1185">Reference proteome</keyword>
<dbReference type="VEuPathDB" id="MicrosporidiaDB:NBO_930g0001"/>